<sequence>MNILYYSWDLNSEKKYADMLKLLDATVNFTTDEEFVVKSLDEGAVDILIFDTTNILNYKKLFQYKVDRMDKIIFVAITSPTNSFILEEALAFGLNDYVYDGITKEAFLAKINAILYLLTRKTTFTSNAILKVKDLTLNPYTREARRGDVEVSLTNKEYKLLELLVKNKNKVVTREMIADKVWGKEIPDNKNIGDVYITFLRRKIEYGFPSKIIKTIRNVGYIIKE</sequence>
<dbReference type="Pfam" id="PF00486">
    <property type="entry name" value="Trans_reg_C"/>
    <property type="match status" value="1"/>
</dbReference>
<dbReference type="Proteomes" id="UP000526184">
    <property type="component" value="Unassembled WGS sequence"/>
</dbReference>
<evidence type="ECO:0000256" key="5">
    <source>
        <dbReference type="ARBA" id="ARBA00023163"/>
    </source>
</evidence>
<comment type="caution">
    <text evidence="8">The sequence shown here is derived from an EMBL/GenBank/DDBJ whole genome shotgun (WGS) entry which is preliminary data.</text>
</comment>
<dbReference type="SUPFAM" id="SSF46894">
    <property type="entry name" value="C-terminal effector domain of the bipartite response regulators"/>
    <property type="match status" value="1"/>
</dbReference>
<evidence type="ECO:0000256" key="3">
    <source>
        <dbReference type="ARBA" id="ARBA00023015"/>
    </source>
</evidence>
<evidence type="ECO:0000256" key="6">
    <source>
        <dbReference type="PROSITE-ProRule" id="PRU01091"/>
    </source>
</evidence>
<dbReference type="RefSeq" id="WP_067321529.1">
    <property type="nucleotide sequence ID" value="NZ_CBCRWS010000016.1"/>
</dbReference>
<evidence type="ECO:0000256" key="4">
    <source>
        <dbReference type="ARBA" id="ARBA00023125"/>
    </source>
</evidence>
<keyword evidence="4 6" id="KW-0238">DNA-binding</keyword>
<dbReference type="InterPro" id="IPR016032">
    <property type="entry name" value="Sig_transdc_resp-reg_C-effctor"/>
</dbReference>
<name>A0A7Z0PF89_9FUSO</name>
<accession>A0A7Z0PF89</accession>
<gene>
    <name evidence="8" type="ORF">HP397_04825</name>
</gene>
<dbReference type="GO" id="GO:0005829">
    <property type="term" value="C:cytosol"/>
    <property type="evidence" value="ECO:0007669"/>
    <property type="project" value="TreeGrafter"/>
</dbReference>
<dbReference type="InterPro" id="IPR011006">
    <property type="entry name" value="CheY-like_superfamily"/>
</dbReference>
<dbReference type="EMBL" id="JABMKT010000022">
    <property type="protein sequence ID" value="NYV28136.1"/>
    <property type="molecule type" value="Genomic_DNA"/>
</dbReference>
<dbReference type="Gene3D" id="1.10.10.10">
    <property type="entry name" value="Winged helix-like DNA-binding domain superfamily/Winged helix DNA-binding domain"/>
    <property type="match status" value="1"/>
</dbReference>
<dbReference type="GO" id="GO:0000976">
    <property type="term" value="F:transcription cis-regulatory region binding"/>
    <property type="evidence" value="ECO:0007669"/>
    <property type="project" value="TreeGrafter"/>
</dbReference>
<dbReference type="FunFam" id="1.10.10.10:FF:000005">
    <property type="entry name" value="Two-component system response regulator"/>
    <property type="match status" value="1"/>
</dbReference>
<dbReference type="PROSITE" id="PS51755">
    <property type="entry name" value="OMPR_PHOB"/>
    <property type="match status" value="1"/>
</dbReference>
<feature type="domain" description="OmpR/PhoB-type" evidence="7">
    <location>
        <begin position="127"/>
        <end position="225"/>
    </location>
</feature>
<evidence type="ECO:0000256" key="1">
    <source>
        <dbReference type="ARBA" id="ARBA00022553"/>
    </source>
</evidence>
<evidence type="ECO:0000259" key="7">
    <source>
        <dbReference type="PROSITE" id="PS51755"/>
    </source>
</evidence>
<keyword evidence="9" id="KW-1185">Reference proteome</keyword>
<organism evidence="8 9">
    <name type="scientific">Streptobacillus felis</name>
    <dbReference type="NCBI Taxonomy" id="1384509"/>
    <lineage>
        <taxon>Bacteria</taxon>
        <taxon>Fusobacteriati</taxon>
        <taxon>Fusobacteriota</taxon>
        <taxon>Fusobacteriia</taxon>
        <taxon>Fusobacteriales</taxon>
        <taxon>Leptotrichiaceae</taxon>
        <taxon>Streptobacillus</taxon>
    </lineage>
</organism>
<dbReference type="OrthoDB" id="79598at2"/>
<dbReference type="SUPFAM" id="SSF52172">
    <property type="entry name" value="CheY-like"/>
    <property type="match status" value="1"/>
</dbReference>
<dbReference type="InterPro" id="IPR036388">
    <property type="entry name" value="WH-like_DNA-bd_sf"/>
</dbReference>
<dbReference type="InterPro" id="IPR039420">
    <property type="entry name" value="WalR-like"/>
</dbReference>
<dbReference type="SMART" id="SM00862">
    <property type="entry name" value="Trans_reg_C"/>
    <property type="match status" value="1"/>
</dbReference>
<evidence type="ECO:0000313" key="9">
    <source>
        <dbReference type="Proteomes" id="UP000526184"/>
    </source>
</evidence>
<keyword evidence="5" id="KW-0804">Transcription</keyword>
<reference evidence="8 9" key="1">
    <citation type="submission" date="2020-05" db="EMBL/GenBank/DDBJ databases">
        <title>Streptobacillus felis strain LHL191014123.</title>
        <authorList>
            <person name="Fawzy A."/>
            <person name="Rau J."/>
            <person name="Risse K."/>
            <person name="Schauerte N."/>
            <person name="Geiger C."/>
            <person name="Blom J."/>
            <person name="Imirzalioglu C."/>
            <person name="Falgenhauer J."/>
            <person name="Bach A."/>
            <person name="Herden C."/>
            <person name="Eisenberg T."/>
        </authorList>
    </citation>
    <scope>NUCLEOTIDE SEQUENCE [LARGE SCALE GENOMIC DNA]</scope>
    <source>
        <strain evidence="8 9">LHL191014123</strain>
    </source>
</reference>
<dbReference type="GO" id="GO:0032993">
    <property type="term" value="C:protein-DNA complex"/>
    <property type="evidence" value="ECO:0007669"/>
    <property type="project" value="TreeGrafter"/>
</dbReference>
<dbReference type="GO" id="GO:0006355">
    <property type="term" value="P:regulation of DNA-templated transcription"/>
    <property type="evidence" value="ECO:0007669"/>
    <property type="project" value="InterPro"/>
</dbReference>
<keyword evidence="2" id="KW-0902">Two-component regulatory system</keyword>
<protein>
    <submittedName>
        <fullName evidence="8">Response regulator transcription factor</fullName>
    </submittedName>
</protein>
<keyword evidence="1" id="KW-0597">Phosphoprotein</keyword>
<dbReference type="PANTHER" id="PTHR48111">
    <property type="entry name" value="REGULATOR OF RPOS"/>
    <property type="match status" value="1"/>
</dbReference>
<feature type="DNA-binding region" description="OmpR/PhoB-type" evidence="6">
    <location>
        <begin position="127"/>
        <end position="225"/>
    </location>
</feature>
<evidence type="ECO:0000313" key="8">
    <source>
        <dbReference type="EMBL" id="NYV28136.1"/>
    </source>
</evidence>
<dbReference type="CDD" id="cd00383">
    <property type="entry name" value="trans_reg_C"/>
    <property type="match status" value="1"/>
</dbReference>
<dbReference type="InterPro" id="IPR001867">
    <property type="entry name" value="OmpR/PhoB-type_DNA-bd"/>
</dbReference>
<dbReference type="GO" id="GO:0000156">
    <property type="term" value="F:phosphorelay response regulator activity"/>
    <property type="evidence" value="ECO:0007669"/>
    <property type="project" value="TreeGrafter"/>
</dbReference>
<proteinExistence type="predicted"/>
<dbReference type="AlphaFoldDB" id="A0A7Z0PF89"/>
<keyword evidence="3" id="KW-0805">Transcription regulation</keyword>
<dbReference type="PANTHER" id="PTHR48111:SF22">
    <property type="entry name" value="REGULATOR OF RPOS"/>
    <property type="match status" value="1"/>
</dbReference>
<evidence type="ECO:0000256" key="2">
    <source>
        <dbReference type="ARBA" id="ARBA00023012"/>
    </source>
</evidence>